<dbReference type="EMBL" id="WSRP01000005">
    <property type="protein sequence ID" value="MVX56078.1"/>
    <property type="molecule type" value="Genomic_DNA"/>
</dbReference>
<name>A0A6L6YHC9_9BURK</name>
<dbReference type="InterPro" id="IPR036390">
    <property type="entry name" value="WH_DNA-bd_sf"/>
</dbReference>
<dbReference type="PRINTS" id="PR00035">
    <property type="entry name" value="HTHGNTR"/>
</dbReference>
<keyword evidence="3" id="KW-0804">Transcription</keyword>
<evidence type="ECO:0000259" key="4">
    <source>
        <dbReference type="PROSITE" id="PS50949"/>
    </source>
</evidence>
<keyword evidence="2" id="KW-0238">DNA-binding</keyword>
<dbReference type="InterPro" id="IPR011663">
    <property type="entry name" value="UTRA"/>
</dbReference>
<dbReference type="AlphaFoldDB" id="A0A6L6YHC9"/>
<evidence type="ECO:0000313" key="6">
    <source>
        <dbReference type="Proteomes" id="UP000472580"/>
    </source>
</evidence>
<dbReference type="GO" id="GO:0003700">
    <property type="term" value="F:DNA-binding transcription factor activity"/>
    <property type="evidence" value="ECO:0007669"/>
    <property type="project" value="InterPro"/>
</dbReference>
<evidence type="ECO:0000256" key="2">
    <source>
        <dbReference type="ARBA" id="ARBA00023125"/>
    </source>
</evidence>
<dbReference type="GO" id="GO:0003677">
    <property type="term" value="F:DNA binding"/>
    <property type="evidence" value="ECO:0007669"/>
    <property type="project" value="UniProtKB-KW"/>
</dbReference>
<dbReference type="PANTHER" id="PTHR44846:SF1">
    <property type="entry name" value="MANNOSYL-D-GLYCERATE TRANSPORT_METABOLISM SYSTEM REPRESSOR MNGR-RELATED"/>
    <property type="match status" value="1"/>
</dbReference>
<dbReference type="SMART" id="SM00866">
    <property type="entry name" value="UTRA"/>
    <property type="match status" value="1"/>
</dbReference>
<dbReference type="InterPro" id="IPR028978">
    <property type="entry name" value="Chorismate_lyase_/UTRA_dom_sf"/>
</dbReference>
<dbReference type="Proteomes" id="UP000472580">
    <property type="component" value="Unassembled WGS sequence"/>
</dbReference>
<comment type="caution">
    <text evidence="5">The sequence shown here is derived from an EMBL/GenBank/DDBJ whole genome shotgun (WGS) entry which is preliminary data.</text>
</comment>
<keyword evidence="1" id="KW-0805">Transcription regulation</keyword>
<dbReference type="InterPro" id="IPR036388">
    <property type="entry name" value="WH-like_DNA-bd_sf"/>
</dbReference>
<dbReference type="Gene3D" id="3.40.1410.10">
    <property type="entry name" value="Chorismate lyase-like"/>
    <property type="match status" value="1"/>
</dbReference>
<dbReference type="SUPFAM" id="SSF64288">
    <property type="entry name" value="Chorismate lyase-like"/>
    <property type="match status" value="1"/>
</dbReference>
<dbReference type="SUPFAM" id="SSF46785">
    <property type="entry name" value="Winged helix' DNA-binding domain"/>
    <property type="match status" value="1"/>
</dbReference>
<protein>
    <submittedName>
        <fullName evidence="5">GntR family transcriptional regulator</fullName>
    </submittedName>
</protein>
<dbReference type="InterPro" id="IPR050679">
    <property type="entry name" value="Bact_HTH_transcr_reg"/>
</dbReference>
<accession>A0A6L6YHC9</accession>
<proteinExistence type="predicted"/>
<dbReference type="Pfam" id="PF00392">
    <property type="entry name" value="GntR"/>
    <property type="match status" value="1"/>
</dbReference>
<evidence type="ECO:0000256" key="1">
    <source>
        <dbReference type="ARBA" id="ARBA00023015"/>
    </source>
</evidence>
<sequence length="246" mass="28070">MKNARWIKLANDLTKGITTGEFPLHSYLPTEAELCAQYNVSRYTVRLALADLTRMGLIRRWPRLGSKVVSVGFDESYARSFTSVSEIDHLSSTHKREIQLTQECVVDQELAQKLECEKYLRFLRFTNIRTHPTDEGKPVVWTAVYVNAAYSKLPELARHNPLVLLSTLIEKEYGERCQEVTQKISAVPLPAEAAISLNATPGSPALRILRHYLGIRRNILEISESYHPGDRYSLTINMQNGRRDVR</sequence>
<dbReference type="PANTHER" id="PTHR44846">
    <property type="entry name" value="MANNOSYL-D-GLYCERATE TRANSPORT/METABOLISM SYSTEM REPRESSOR MNGR-RELATED"/>
    <property type="match status" value="1"/>
</dbReference>
<dbReference type="SMART" id="SM00345">
    <property type="entry name" value="HTH_GNTR"/>
    <property type="match status" value="1"/>
</dbReference>
<organism evidence="5 6">
    <name type="scientific">Parasutterella muris</name>
    <dbReference type="NCBI Taxonomy" id="2565572"/>
    <lineage>
        <taxon>Bacteria</taxon>
        <taxon>Pseudomonadati</taxon>
        <taxon>Pseudomonadota</taxon>
        <taxon>Betaproteobacteria</taxon>
        <taxon>Burkholderiales</taxon>
        <taxon>Sutterellaceae</taxon>
        <taxon>Parasutterella</taxon>
    </lineage>
</organism>
<dbReference type="CDD" id="cd07377">
    <property type="entry name" value="WHTH_GntR"/>
    <property type="match status" value="1"/>
</dbReference>
<keyword evidence="6" id="KW-1185">Reference proteome</keyword>
<dbReference type="Pfam" id="PF07702">
    <property type="entry name" value="UTRA"/>
    <property type="match status" value="1"/>
</dbReference>
<dbReference type="RefSeq" id="WP_160334511.1">
    <property type="nucleotide sequence ID" value="NZ_CALPCR010000002.1"/>
</dbReference>
<feature type="domain" description="HTH gntR-type" evidence="4">
    <location>
        <begin position="3"/>
        <end position="71"/>
    </location>
</feature>
<reference evidence="5 6" key="1">
    <citation type="submission" date="2019-12" db="EMBL/GenBank/DDBJ databases">
        <title>Microbes associate with the intestines of laboratory mice.</title>
        <authorList>
            <person name="Navarre W."/>
            <person name="Wong E."/>
        </authorList>
    </citation>
    <scope>NUCLEOTIDE SEQUENCE [LARGE SCALE GENOMIC DNA]</scope>
    <source>
        <strain evidence="5 6">NM82_D38</strain>
    </source>
</reference>
<dbReference type="OrthoDB" id="7363114at2"/>
<dbReference type="Gene3D" id="1.10.10.10">
    <property type="entry name" value="Winged helix-like DNA-binding domain superfamily/Winged helix DNA-binding domain"/>
    <property type="match status" value="1"/>
</dbReference>
<gene>
    <name evidence="5" type="ORF">E5987_02510</name>
</gene>
<dbReference type="GO" id="GO:0045892">
    <property type="term" value="P:negative regulation of DNA-templated transcription"/>
    <property type="evidence" value="ECO:0007669"/>
    <property type="project" value="TreeGrafter"/>
</dbReference>
<dbReference type="PROSITE" id="PS50949">
    <property type="entry name" value="HTH_GNTR"/>
    <property type="match status" value="1"/>
</dbReference>
<dbReference type="InterPro" id="IPR000524">
    <property type="entry name" value="Tscrpt_reg_HTH_GntR"/>
</dbReference>
<evidence type="ECO:0000313" key="5">
    <source>
        <dbReference type="EMBL" id="MVX56078.1"/>
    </source>
</evidence>
<evidence type="ECO:0000256" key="3">
    <source>
        <dbReference type="ARBA" id="ARBA00023163"/>
    </source>
</evidence>